<proteinExistence type="predicted"/>
<sequence>MRKVRCDVMLRTPPCTNCSLDGVECRTAGTLPRRPPQKRDDGLLVISPAPSHSSQNYTTLSDEGYPVSLKSPPAVATPARDNYPHIHRRVDNSVSQPPRADREGYLKTVLSADESGYHLSSDLGRSVAASGAYPQHPVYPAPNNVHSQKDTYLPDYIQSFPVQRPEDLEYLRGRGVFELLPPDIQVRILDQFEQFIYPMVPMFDIWGFRGAMCGTDQRHKIPLILYHAVMFLGLGLMDNDFIMRFLYTTKSAAREVFYQKTKALYDLNMEPDRMVLCQVSILLVERTDSKDVKNYSVWIGNAISHAHDLKLYRQEPDPPSPSICKRNWRKILWWTILIKECILCMGVPQPPRIWPFSTPPLTLSDFAIEDVALSSIATEAQALQTPAATLAWIYIFRAKMFNQMFHSLRMMHEGMGGFSGRPFSGPLPSFRQTMHRQLCSWHSEVPLAWWIGNLVSSGIAETHPSVAWSMAVTEFLYWTAHIIIYKDEMLVELSPHTKPDFMAENASEAGYTRQLLQHAANCQIDVLRKALACNIGHFFPPAFLHGIFMAAAVQIRDAAGPDPDLRQRGICNLNVCIEISNQLLDKAPAMVGVVEKMEQTVQILIERSSHERQGNTPPDLVESAYSSSIIAPASGLGAMTPRYISGGDKTILQADASNGPEDNGDPDLAFGRHVFISLFPEFEI</sequence>
<name>A0ABR4K8G1_9EURO</name>
<comment type="caution">
    <text evidence="6">The sequence shown here is derived from an EMBL/GenBank/DDBJ whole genome shotgun (WGS) entry which is preliminary data.</text>
</comment>
<evidence type="ECO:0000259" key="5">
    <source>
        <dbReference type="Pfam" id="PF04082"/>
    </source>
</evidence>
<evidence type="ECO:0000313" key="7">
    <source>
        <dbReference type="Proteomes" id="UP001610446"/>
    </source>
</evidence>
<dbReference type="InterPro" id="IPR052761">
    <property type="entry name" value="Fungal_Detox/Toxin_TFs"/>
</dbReference>
<dbReference type="Pfam" id="PF04082">
    <property type="entry name" value="Fungal_trans"/>
    <property type="match status" value="1"/>
</dbReference>
<dbReference type="CDD" id="cd00067">
    <property type="entry name" value="GAL4"/>
    <property type="match status" value="1"/>
</dbReference>
<keyword evidence="2" id="KW-0804">Transcription</keyword>
<evidence type="ECO:0000256" key="4">
    <source>
        <dbReference type="SAM" id="MobiDB-lite"/>
    </source>
</evidence>
<feature type="region of interest" description="Disordered" evidence="4">
    <location>
        <begin position="29"/>
        <end position="65"/>
    </location>
</feature>
<dbReference type="PANTHER" id="PTHR47425:SF2">
    <property type="entry name" value="FARB-RELATED"/>
    <property type="match status" value="1"/>
</dbReference>
<dbReference type="InterPro" id="IPR007219">
    <property type="entry name" value="XnlR_reg_dom"/>
</dbReference>
<keyword evidence="1" id="KW-0805">Transcription regulation</keyword>
<reference evidence="6 7" key="1">
    <citation type="submission" date="2024-07" db="EMBL/GenBank/DDBJ databases">
        <title>Section-level genome sequencing and comparative genomics of Aspergillus sections Usti and Cavernicolus.</title>
        <authorList>
            <consortium name="Lawrence Berkeley National Laboratory"/>
            <person name="Nybo J.L."/>
            <person name="Vesth T.C."/>
            <person name="Theobald S."/>
            <person name="Frisvad J.C."/>
            <person name="Larsen T.O."/>
            <person name="Kjaerboelling I."/>
            <person name="Rothschild-Mancinelli K."/>
            <person name="Lyhne E.K."/>
            <person name="Kogle M.E."/>
            <person name="Barry K."/>
            <person name="Clum A."/>
            <person name="Na H."/>
            <person name="Ledsgaard L."/>
            <person name="Lin J."/>
            <person name="Lipzen A."/>
            <person name="Kuo A."/>
            <person name="Riley R."/>
            <person name="Mondo S."/>
            <person name="Labutti K."/>
            <person name="Haridas S."/>
            <person name="Pangalinan J."/>
            <person name="Salamov A.A."/>
            <person name="Simmons B.A."/>
            <person name="Magnuson J.K."/>
            <person name="Chen J."/>
            <person name="Drula E."/>
            <person name="Henrissat B."/>
            <person name="Wiebenga A."/>
            <person name="Lubbers R.J."/>
            <person name="Gomes A.C."/>
            <person name="Makela M.R."/>
            <person name="Stajich J."/>
            <person name="Grigoriev I.V."/>
            <person name="Mortensen U.H."/>
            <person name="De Vries R.P."/>
            <person name="Baker S.E."/>
            <person name="Andersen M.R."/>
        </authorList>
    </citation>
    <scope>NUCLEOTIDE SEQUENCE [LARGE SCALE GENOMIC DNA]</scope>
    <source>
        <strain evidence="6 7">CBS 123904</strain>
    </source>
</reference>
<evidence type="ECO:0000256" key="2">
    <source>
        <dbReference type="ARBA" id="ARBA00023163"/>
    </source>
</evidence>
<evidence type="ECO:0000256" key="1">
    <source>
        <dbReference type="ARBA" id="ARBA00023015"/>
    </source>
</evidence>
<keyword evidence="7" id="KW-1185">Reference proteome</keyword>
<gene>
    <name evidence="6" type="ORF">BJY01DRAFT_246302</name>
</gene>
<keyword evidence="3" id="KW-0539">Nucleus</keyword>
<protein>
    <recommendedName>
        <fullName evidence="5">Xylanolytic transcriptional activator regulatory domain-containing protein</fullName>
    </recommendedName>
</protein>
<dbReference type="PANTHER" id="PTHR47425">
    <property type="entry name" value="FARB-RELATED"/>
    <property type="match status" value="1"/>
</dbReference>
<organism evidence="6 7">
    <name type="scientific">Aspergillus pseudoustus</name>
    <dbReference type="NCBI Taxonomy" id="1810923"/>
    <lineage>
        <taxon>Eukaryota</taxon>
        <taxon>Fungi</taxon>
        <taxon>Dikarya</taxon>
        <taxon>Ascomycota</taxon>
        <taxon>Pezizomycotina</taxon>
        <taxon>Eurotiomycetes</taxon>
        <taxon>Eurotiomycetidae</taxon>
        <taxon>Eurotiales</taxon>
        <taxon>Aspergillaceae</taxon>
        <taxon>Aspergillus</taxon>
        <taxon>Aspergillus subgen. Nidulantes</taxon>
    </lineage>
</organism>
<accession>A0ABR4K8G1</accession>
<dbReference type="Proteomes" id="UP001610446">
    <property type="component" value="Unassembled WGS sequence"/>
</dbReference>
<feature type="compositionally biased region" description="Polar residues" evidence="4">
    <location>
        <begin position="50"/>
        <end position="61"/>
    </location>
</feature>
<dbReference type="InterPro" id="IPR001138">
    <property type="entry name" value="Zn2Cys6_DnaBD"/>
</dbReference>
<evidence type="ECO:0000256" key="3">
    <source>
        <dbReference type="ARBA" id="ARBA00023242"/>
    </source>
</evidence>
<dbReference type="EMBL" id="JBFXLU010000048">
    <property type="protein sequence ID" value="KAL2848580.1"/>
    <property type="molecule type" value="Genomic_DNA"/>
</dbReference>
<evidence type="ECO:0000313" key="6">
    <source>
        <dbReference type="EMBL" id="KAL2848580.1"/>
    </source>
</evidence>
<feature type="domain" description="Xylanolytic transcriptional activator regulatory" evidence="5">
    <location>
        <begin position="220"/>
        <end position="353"/>
    </location>
</feature>
<dbReference type="CDD" id="cd12148">
    <property type="entry name" value="fungal_TF_MHR"/>
    <property type="match status" value="1"/>
</dbReference>